<dbReference type="PANTHER" id="PTHR47691">
    <property type="entry name" value="REGULATOR-RELATED"/>
    <property type="match status" value="1"/>
</dbReference>
<dbReference type="AlphaFoldDB" id="A0A919K2S6"/>
<dbReference type="EMBL" id="BOMV01000058">
    <property type="protein sequence ID" value="GIE97812.1"/>
    <property type="molecule type" value="Genomic_DNA"/>
</dbReference>
<feature type="domain" description="Guanylate cyclase" evidence="1">
    <location>
        <begin position="13"/>
        <end position="105"/>
    </location>
</feature>
<dbReference type="GO" id="GO:0009190">
    <property type="term" value="P:cyclic nucleotide biosynthetic process"/>
    <property type="evidence" value="ECO:0007669"/>
    <property type="project" value="InterPro"/>
</dbReference>
<dbReference type="InterPro" id="IPR027417">
    <property type="entry name" value="P-loop_NTPase"/>
</dbReference>
<dbReference type="Gene3D" id="3.40.50.300">
    <property type="entry name" value="P-loop containing nucleotide triphosphate hydrolases"/>
    <property type="match status" value="1"/>
</dbReference>
<evidence type="ECO:0000313" key="2">
    <source>
        <dbReference type="EMBL" id="GIE97812.1"/>
    </source>
</evidence>
<protein>
    <recommendedName>
        <fullName evidence="1">Guanylate cyclase domain-containing protein</fullName>
    </recommendedName>
</protein>
<dbReference type="SUPFAM" id="SSF55073">
    <property type="entry name" value="Nucleotide cyclase"/>
    <property type="match status" value="1"/>
</dbReference>
<dbReference type="GO" id="GO:0035556">
    <property type="term" value="P:intracellular signal transduction"/>
    <property type="evidence" value="ECO:0007669"/>
    <property type="project" value="InterPro"/>
</dbReference>
<dbReference type="SMART" id="SM00044">
    <property type="entry name" value="CYCc"/>
    <property type="match status" value="1"/>
</dbReference>
<dbReference type="InterPro" id="IPR001054">
    <property type="entry name" value="A/G_cyclase"/>
</dbReference>
<dbReference type="CDD" id="cd07302">
    <property type="entry name" value="CHD"/>
    <property type="match status" value="1"/>
</dbReference>
<dbReference type="InterPro" id="IPR058852">
    <property type="entry name" value="HTH_77"/>
</dbReference>
<dbReference type="SUPFAM" id="SSF52540">
    <property type="entry name" value="P-loop containing nucleoside triphosphate hydrolases"/>
    <property type="match status" value="1"/>
</dbReference>
<dbReference type="PANTHER" id="PTHR47691:SF3">
    <property type="entry name" value="HTH-TYPE TRANSCRIPTIONAL REGULATOR RV0890C-RELATED"/>
    <property type="match status" value="1"/>
</dbReference>
<dbReference type="Pfam" id="PF25872">
    <property type="entry name" value="HTH_77"/>
    <property type="match status" value="1"/>
</dbReference>
<dbReference type="RefSeq" id="WP_203784857.1">
    <property type="nucleotide sequence ID" value="NZ_BOMV01000058.1"/>
</dbReference>
<dbReference type="GO" id="GO:0004016">
    <property type="term" value="F:adenylate cyclase activity"/>
    <property type="evidence" value="ECO:0007669"/>
    <property type="project" value="UniProtKB-ARBA"/>
</dbReference>
<dbReference type="PROSITE" id="PS50125">
    <property type="entry name" value="GUANYLATE_CYCLASE_2"/>
    <property type="match status" value="1"/>
</dbReference>
<gene>
    <name evidence="2" type="ORF">Ari01nite_52770</name>
</gene>
<dbReference type="Proteomes" id="UP000636960">
    <property type="component" value="Unassembled WGS sequence"/>
</dbReference>
<evidence type="ECO:0000259" key="1">
    <source>
        <dbReference type="PROSITE" id="PS50125"/>
    </source>
</evidence>
<accession>A0A919K2S6</accession>
<evidence type="ECO:0000313" key="3">
    <source>
        <dbReference type="Proteomes" id="UP000636960"/>
    </source>
</evidence>
<sequence>MSGRTELPSGLVTFVFTDIEGSTRLARMLGDDYGSVLGAHRRILRAALSDFGGVELFTEGDSFFVAFHDAGAALAACVEAQRRLSAHEWPGRDGQPRVRMGMHTGWAKPVGGEYASIEVHRAARVASAAHGGQVLCSGATALAVLTAGVPVPFGPAFPLPALARARASASAAAPSIGATVASKTGTSDRRTAACLAGVDLLDLGPHRLRGFDDDERLFQAIAAGLDRDFPRPRTPGAAQHNLPAPLTSFIGRRAELAELTTLLSGNRIVTIAGPGGAGKTRLSYALAEQMLTAYPQGIWTVDAVSAATGLAPALAAAMGLRTEPGRPVLDTVLEECAGRRMLLLLQTCEVAPAACAGLVRRLLAACPGVDVLITGREPLGVHGEVVWRLPPMSPADLFTLLSERATAARGGRPASADDGAELARVAAGLEGSPLAAELAAVRLRLLSAGQLAARLDDPIAALDPLTAGIGDTDDRHDSLTASMAWSYRTLSGRAAGLLRRLAVFAGAVDLSTVEWCGPDALGALSELSEKSLIEVVPGPRYRMSEQVRAYATRQLATAGDEHAARDRHVAWSLHAVERVTVDTDGQPRTVSLTELTPYVAEWRAALRWAATHGSVRAGLRLAGALDPWWREHSGAREGRDLLYRLYRRLDGRVGESEVAAAYLVHAGLADDRDERARFLDRAESIARDVDNPTLLIHAQSARRTTLLEERRYGEAEQLCREVSARAEQAGVPESALPAVVTLAELLWRRDAVDDAAELLGGARQWEAGRPEDRGRRTVDWLLGMVALRRRDLVAAHDHLVVALRSRLRHGYRGAAADAVAAIAVRCALGGDPATAAVLFGGAEAARGARRTDVFGRFWSEQQLALRSALGDATFDAAYADGVGLGFDRIVAMALAVEHPDLEDGAARLAQTLG</sequence>
<comment type="caution">
    <text evidence="2">The sequence shown here is derived from an EMBL/GenBank/DDBJ whole genome shotgun (WGS) entry which is preliminary data.</text>
</comment>
<reference evidence="2" key="1">
    <citation type="submission" date="2021-01" db="EMBL/GenBank/DDBJ databases">
        <title>Whole genome shotgun sequence of Actinoplanes rishiriensis NBRC 108556.</title>
        <authorList>
            <person name="Komaki H."/>
            <person name="Tamura T."/>
        </authorList>
    </citation>
    <scope>NUCLEOTIDE SEQUENCE</scope>
    <source>
        <strain evidence="2">NBRC 108556</strain>
    </source>
</reference>
<proteinExistence type="predicted"/>
<name>A0A919K2S6_9ACTN</name>
<dbReference type="Gene3D" id="3.30.70.1230">
    <property type="entry name" value="Nucleotide cyclase"/>
    <property type="match status" value="1"/>
</dbReference>
<keyword evidence="3" id="KW-1185">Reference proteome</keyword>
<dbReference type="InterPro" id="IPR029787">
    <property type="entry name" value="Nucleotide_cyclase"/>
</dbReference>
<organism evidence="2 3">
    <name type="scientific">Paractinoplanes rishiriensis</name>
    <dbReference type="NCBI Taxonomy" id="1050105"/>
    <lineage>
        <taxon>Bacteria</taxon>
        <taxon>Bacillati</taxon>
        <taxon>Actinomycetota</taxon>
        <taxon>Actinomycetes</taxon>
        <taxon>Micromonosporales</taxon>
        <taxon>Micromonosporaceae</taxon>
        <taxon>Paractinoplanes</taxon>
    </lineage>
</organism>